<feature type="compositionally biased region" description="Polar residues" evidence="2">
    <location>
        <begin position="33"/>
        <end position="59"/>
    </location>
</feature>
<gene>
    <name evidence="3" type="ORF">BCR34DRAFT_655466</name>
</gene>
<evidence type="ECO:0000313" key="4">
    <source>
        <dbReference type="Proteomes" id="UP000193144"/>
    </source>
</evidence>
<organism evidence="3 4">
    <name type="scientific">Clohesyomyces aquaticus</name>
    <dbReference type="NCBI Taxonomy" id="1231657"/>
    <lineage>
        <taxon>Eukaryota</taxon>
        <taxon>Fungi</taxon>
        <taxon>Dikarya</taxon>
        <taxon>Ascomycota</taxon>
        <taxon>Pezizomycotina</taxon>
        <taxon>Dothideomycetes</taxon>
        <taxon>Pleosporomycetidae</taxon>
        <taxon>Pleosporales</taxon>
        <taxon>Lindgomycetaceae</taxon>
        <taxon>Clohesyomyces</taxon>
    </lineage>
</organism>
<name>A0A1Y1ZIX5_9PLEO</name>
<keyword evidence="4" id="KW-1185">Reference proteome</keyword>
<evidence type="ECO:0000256" key="2">
    <source>
        <dbReference type="SAM" id="MobiDB-lite"/>
    </source>
</evidence>
<reference evidence="3 4" key="1">
    <citation type="submission" date="2016-07" db="EMBL/GenBank/DDBJ databases">
        <title>Pervasive Adenine N6-methylation of Active Genes in Fungi.</title>
        <authorList>
            <consortium name="DOE Joint Genome Institute"/>
            <person name="Mondo S.J."/>
            <person name="Dannebaum R.O."/>
            <person name="Kuo R.C."/>
            <person name="Labutti K."/>
            <person name="Haridas S."/>
            <person name="Kuo A."/>
            <person name="Salamov A."/>
            <person name="Ahrendt S.R."/>
            <person name="Lipzen A."/>
            <person name="Sullivan W."/>
            <person name="Andreopoulos W.B."/>
            <person name="Clum A."/>
            <person name="Lindquist E."/>
            <person name="Daum C."/>
            <person name="Ramamoorthy G.K."/>
            <person name="Gryganskyi A."/>
            <person name="Culley D."/>
            <person name="Magnuson J.K."/>
            <person name="James T.Y."/>
            <person name="O'Malley M.A."/>
            <person name="Stajich J.E."/>
            <person name="Spatafora J.W."/>
            <person name="Visel A."/>
            <person name="Grigoriev I.V."/>
        </authorList>
    </citation>
    <scope>NUCLEOTIDE SEQUENCE [LARGE SCALE GENOMIC DNA]</scope>
    <source>
        <strain evidence="3 4">CBS 115471</strain>
    </source>
</reference>
<proteinExistence type="predicted"/>
<dbReference type="OrthoDB" id="3561681at2759"/>
<evidence type="ECO:0000313" key="3">
    <source>
        <dbReference type="EMBL" id="ORY10139.1"/>
    </source>
</evidence>
<accession>A0A1Y1ZIX5</accession>
<feature type="coiled-coil region" evidence="1">
    <location>
        <begin position="321"/>
        <end position="385"/>
    </location>
</feature>
<dbReference type="AlphaFoldDB" id="A0A1Y1ZIX5"/>
<keyword evidence="1" id="KW-0175">Coiled coil</keyword>
<dbReference type="EMBL" id="MCFA01000077">
    <property type="protein sequence ID" value="ORY10139.1"/>
    <property type="molecule type" value="Genomic_DNA"/>
</dbReference>
<comment type="caution">
    <text evidence="3">The sequence shown here is derived from an EMBL/GenBank/DDBJ whole genome shotgun (WGS) entry which is preliminary data.</text>
</comment>
<feature type="region of interest" description="Disordered" evidence="2">
    <location>
        <begin position="23"/>
        <end position="59"/>
    </location>
</feature>
<evidence type="ECO:0000256" key="1">
    <source>
        <dbReference type="SAM" id="Coils"/>
    </source>
</evidence>
<dbReference type="Proteomes" id="UP000193144">
    <property type="component" value="Unassembled WGS sequence"/>
</dbReference>
<sequence>MFVVLHTTMANESNGSGLAPTIAVHPAPHETLPQPSGSVKPQTTQQHLEPESSKSASNWPHNLIGYSPELFNGRHLLLALQTFENRFLSKETAVRLLEYRSNTPGAFEATLNAEQLRKTSQRQENATTQLLFINRFLIRDSNALLPKDQKGLRISGKAFRNLSEHLNCSPAFLSCLVGHGLPLALCFRGDITEGTHTVSDLWYTIPVRVSIPCTDQTISHTLTTAGSNQTDPSQYLHLASAKIDIRPSRIVVYSRFIIETSTTKVLCFDFQDGRWVDYADEPFIRAKETLKRAEFHGLCADKHFIHVLMHSSAIIWWQESLNAYNRQLIEHEKVLLRERQRNDNLQDSETIMQIDTALHTMTAHLRRYKAEVTTLEENLQSLSTTLVNLEGPSGITNRAALFNNKQKFDTMNIRVQGLVKFIAEIEMKAQTVAALMVIDHQIVDSSQSMRNIMKASQEEAKLSRFMAKQSQEIARDARKDSIYMKAASLIRSPNTHQRD</sequence>
<protein>
    <submittedName>
        <fullName evidence="3">Uncharacterized protein</fullName>
    </submittedName>
</protein>